<evidence type="ECO:0000259" key="1">
    <source>
        <dbReference type="Pfam" id="PF01261"/>
    </source>
</evidence>
<feature type="domain" description="Xylose isomerase-like TIM barrel" evidence="1">
    <location>
        <begin position="46"/>
        <end position="241"/>
    </location>
</feature>
<dbReference type="SUPFAM" id="SSF51658">
    <property type="entry name" value="Xylose isomerase-like"/>
    <property type="match status" value="1"/>
</dbReference>
<sequence>MFQPQLGLKGSSDRQQIDDRLVHHPHVYEFFTAARDFTPEGYRHLARAIQYVQSQGIKNIVLHHPMTFHGYHSDVVAPEKEYPDLYRFIETTTEQLIRLADDYHVQVLVHGGYSGDQVKHMVALYPSVESARQAVYQRLDRFTRAGRDQIMFENSIAPVFAYCDPDEEDEILSHHYRLAFDISHCFIGLHGDNRGLQASLKHLAPAVVHYHLVDSMGLTHDSLTLGTGKVDWAPVLPLLNPHATSIYEINLRDQSNCQEQLDSHAYLCQIARHLRKKEKN</sequence>
<dbReference type="InterPro" id="IPR036237">
    <property type="entry name" value="Xyl_isomerase-like_sf"/>
</dbReference>
<dbReference type="InterPro" id="IPR013022">
    <property type="entry name" value="Xyl_isomerase-like_TIM-brl"/>
</dbReference>
<dbReference type="Pfam" id="PF01261">
    <property type="entry name" value="AP_endonuc_2"/>
    <property type="match status" value="1"/>
</dbReference>
<name>A0A0R1XPK7_9LACO</name>
<dbReference type="EMBL" id="AZGM01000021">
    <property type="protein sequence ID" value="KRM29673.1"/>
    <property type="molecule type" value="Genomic_DNA"/>
</dbReference>
<reference evidence="2 3" key="1">
    <citation type="journal article" date="2015" name="Genome Announc.">
        <title>Expanding the biotechnology potential of lactobacilli through comparative genomics of 213 strains and associated genera.</title>
        <authorList>
            <person name="Sun Z."/>
            <person name="Harris H.M."/>
            <person name="McCann A."/>
            <person name="Guo C."/>
            <person name="Argimon S."/>
            <person name="Zhang W."/>
            <person name="Yang X."/>
            <person name="Jeffery I.B."/>
            <person name="Cooney J.C."/>
            <person name="Kagawa T.F."/>
            <person name="Liu W."/>
            <person name="Song Y."/>
            <person name="Salvetti E."/>
            <person name="Wrobel A."/>
            <person name="Rasinkangas P."/>
            <person name="Parkhill J."/>
            <person name="Rea M.C."/>
            <person name="O'Sullivan O."/>
            <person name="Ritari J."/>
            <person name="Douillard F.P."/>
            <person name="Paul Ross R."/>
            <person name="Yang R."/>
            <person name="Briner A.E."/>
            <person name="Felis G.E."/>
            <person name="de Vos W.M."/>
            <person name="Barrangou R."/>
            <person name="Klaenhammer T.R."/>
            <person name="Caufield P.W."/>
            <person name="Cui Y."/>
            <person name="Zhang H."/>
            <person name="O'Toole P.W."/>
        </authorList>
    </citation>
    <scope>NUCLEOTIDE SEQUENCE [LARGE SCALE GENOMIC DNA]</scope>
    <source>
        <strain evidence="2 3">DSM 6035</strain>
    </source>
</reference>
<proteinExistence type="predicted"/>
<dbReference type="AlphaFoldDB" id="A0A0R1XPK7"/>
<evidence type="ECO:0000313" key="3">
    <source>
        <dbReference type="Proteomes" id="UP000051412"/>
    </source>
</evidence>
<accession>A0A0R1XPK7</accession>
<dbReference type="STRING" id="1423782.FD32_GL001251"/>
<organism evidence="2 3">
    <name type="scientific">Limosilactobacillus panis DSM 6035</name>
    <dbReference type="NCBI Taxonomy" id="1423782"/>
    <lineage>
        <taxon>Bacteria</taxon>
        <taxon>Bacillati</taxon>
        <taxon>Bacillota</taxon>
        <taxon>Bacilli</taxon>
        <taxon>Lactobacillales</taxon>
        <taxon>Lactobacillaceae</taxon>
        <taxon>Limosilactobacillus</taxon>
    </lineage>
</organism>
<dbReference type="PATRIC" id="fig|1423782.4.peg.1307"/>
<dbReference type="OrthoDB" id="2799545at2"/>
<evidence type="ECO:0000313" key="2">
    <source>
        <dbReference type="EMBL" id="KRM29673.1"/>
    </source>
</evidence>
<keyword evidence="3" id="KW-1185">Reference proteome</keyword>
<dbReference type="Gene3D" id="3.20.20.150">
    <property type="entry name" value="Divalent-metal-dependent TIM barrel enzymes"/>
    <property type="match status" value="1"/>
</dbReference>
<gene>
    <name evidence="2" type="ORF">FD32_GL001251</name>
</gene>
<protein>
    <recommendedName>
        <fullName evidence="1">Xylose isomerase-like TIM barrel domain-containing protein</fullName>
    </recommendedName>
</protein>
<dbReference type="Proteomes" id="UP000051412">
    <property type="component" value="Unassembled WGS sequence"/>
</dbReference>
<comment type="caution">
    <text evidence="2">The sequence shown here is derived from an EMBL/GenBank/DDBJ whole genome shotgun (WGS) entry which is preliminary data.</text>
</comment>
<dbReference type="RefSeq" id="WP_047769705.1">
    <property type="nucleotide sequence ID" value="NZ_AZGM01000021.1"/>
</dbReference>